<reference evidence="10" key="2">
    <citation type="submission" date="2010-02" db="EMBL/GenBank/DDBJ databases">
        <title>CMarZ DNA Barcode.</title>
        <authorList>
            <person name="Machida R.J."/>
            <person name="Nishida S."/>
        </authorList>
    </citation>
    <scope>NUCLEOTIDE SEQUENCE</scope>
</reference>
<evidence type="ECO:0000256" key="5">
    <source>
        <dbReference type="ARBA" id="ARBA00022989"/>
    </source>
</evidence>
<reference evidence="10" key="1">
    <citation type="journal article" date="2010" name="Comp. Biochem. Physiol. Part D Genomics Proteomics">
        <title>Complete mitochondrial genome sequences of the three pelagic chaetognaths Sagitta nagae, Sagitta decipiens and Sagitta enflata.</title>
        <authorList>
            <person name="Miyamoto H."/>
            <person name="Machida R.J."/>
            <person name="Nishida S."/>
        </authorList>
    </citation>
    <scope>NUCLEOTIDE SEQUENCE</scope>
</reference>
<proteinExistence type="inferred from homology"/>
<dbReference type="GO" id="GO:0005743">
    <property type="term" value="C:mitochondrial inner membrane"/>
    <property type="evidence" value="ECO:0007669"/>
    <property type="project" value="UniProtKB-SubCell"/>
</dbReference>
<keyword evidence="5 9" id="KW-1133">Transmembrane helix</keyword>
<feature type="transmembrane region" description="Helical" evidence="9">
    <location>
        <begin position="267"/>
        <end position="288"/>
    </location>
</feature>
<dbReference type="PANTHER" id="PTHR11432">
    <property type="entry name" value="NADH DEHYDROGENASE SUBUNIT 1"/>
    <property type="match status" value="1"/>
</dbReference>
<gene>
    <name evidence="10" type="primary">ND1</name>
</gene>
<dbReference type="PROSITE" id="PS00668">
    <property type="entry name" value="COMPLEX1_ND1_2"/>
    <property type="match status" value="1"/>
</dbReference>
<keyword evidence="4 7" id="KW-0812">Transmembrane</keyword>
<feature type="transmembrane region" description="Helical" evidence="9">
    <location>
        <begin position="215"/>
        <end position="246"/>
    </location>
</feature>
<comment type="catalytic activity">
    <reaction evidence="8">
        <text>a ubiquinone + NADH + 5 H(+)(in) = a ubiquinol + NAD(+) + 4 H(+)(out)</text>
        <dbReference type="Rhea" id="RHEA:29091"/>
        <dbReference type="Rhea" id="RHEA-COMP:9565"/>
        <dbReference type="Rhea" id="RHEA-COMP:9566"/>
        <dbReference type="ChEBI" id="CHEBI:15378"/>
        <dbReference type="ChEBI" id="CHEBI:16389"/>
        <dbReference type="ChEBI" id="CHEBI:17976"/>
        <dbReference type="ChEBI" id="CHEBI:57540"/>
        <dbReference type="ChEBI" id="CHEBI:57945"/>
        <dbReference type="EC" id="7.1.1.2"/>
    </reaction>
</comment>
<dbReference type="RefSeq" id="YP_003433779.1">
    <property type="nucleotide sequence ID" value="NC_013811.1"/>
</dbReference>
<evidence type="ECO:0000256" key="1">
    <source>
        <dbReference type="ARBA" id="ARBA00004141"/>
    </source>
</evidence>
<dbReference type="PANTHER" id="PTHR11432:SF3">
    <property type="entry name" value="NADH-UBIQUINONE OXIDOREDUCTASE CHAIN 1"/>
    <property type="match status" value="1"/>
</dbReference>
<sequence length="294" mass="33236">MLLVLVAVAFFTLMERKVLGYIQLRKGPNKPAIMGLFTPFADAIKLMTKENNVPFLSSKGLFFGVMFIIMLLPLTLWACLPNTSIHLSVAVIMILAIGSLSVYGILGSGWSANSKYAFLGSVRAVAQSISYEVTMTTVVIFHIFFLYYNMNYSIVGVCYISAMISLVLAVCILAEANRSPFDFAEGESELVSGFNTEFSSVLFVIIFMAEYMSILFMSFFCAMISFCSGIFSLMLFFFLISFLYVWARATLPRFRYDQLMYLSWKTLLPFSLFILGLFFFLFSISWLWKSLISS</sequence>
<dbReference type="Pfam" id="PF00146">
    <property type="entry name" value="NADHdh"/>
    <property type="match status" value="1"/>
</dbReference>
<dbReference type="CTD" id="4535"/>
<evidence type="ECO:0000256" key="6">
    <source>
        <dbReference type="ARBA" id="ARBA00023136"/>
    </source>
</evidence>
<name>D3DKM1_9BILA</name>
<evidence type="ECO:0000256" key="7">
    <source>
        <dbReference type="RuleBase" id="RU000471"/>
    </source>
</evidence>
<dbReference type="GO" id="GO:0009060">
    <property type="term" value="P:aerobic respiration"/>
    <property type="evidence" value="ECO:0007669"/>
    <property type="project" value="TreeGrafter"/>
</dbReference>
<dbReference type="InterPro" id="IPR018086">
    <property type="entry name" value="NADH_UbQ_OxRdtase_su1_CS"/>
</dbReference>
<evidence type="ECO:0000313" key="10">
    <source>
        <dbReference type="EMBL" id="BAI68170.1"/>
    </source>
</evidence>
<feature type="transmembrane region" description="Helical" evidence="9">
    <location>
        <begin position="84"/>
        <end position="108"/>
    </location>
</feature>
<accession>D3DKM1</accession>
<dbReference type="AlphaFoldDB" id="D3DKM1"/>
<comment type="subcellular location">
    <subcellularLocation>
        <location evidence="1">Membrane</location>
        <topology evidence="1">Multi-pass membrane protein</topology>
    </subcellularLocation>
    <subcellularLocation>
        <location evidence="7">Mitochondrion inner membrane</location>
        <topology evidence="7">Multi-pass membrane protein</topology>
    </subcellularLocation>
</comment>
<keyword evidence="6 9" id="KW-0472">Membrane</keyword>
<protein>
    <recommendedName>
        <fullName evidence="3 8">NADH-ubiquinone oxidoreductase chain 1</fullName>
        <ecNumber evidence="8">7.1.1.2</ecNumber>
    </recommendedName>
</protein>
<dbReference type="EMBL" id="AP011546">
    <property type="protein sequence ID" value="BAI68170.1"/>
    <property type="molecule type" value="Genomic_DNA"/>
</dbReference>
<dbReference type="GO" id="GO:0003954">
    <property type="term" value="F:NADH dehydrogenase activity"/>
    <property type="evidence" value="ECO:0007669"/>
    <property type="project" value="TreeGrafter"/>
</dbReference>
<evidence type="ECO:0000256" key="9">
    <source>
        <dbReference type="SAM" id="Phobius"/>
    </source>
</evidence>
<feature type="transmembrane region" description="Helical" evidence="9">
    <location>
        <begin position="129"/>
        <end position="148"/>
    </location>
</feature>
<keyword evidence="8" id="KW-0830">Ubiquinone</keyword>
<organism evidence="10">
    <name type="scientific">Decipisagitta decipiens</name>
    <dbReference type="NCBI Taxonomy" id="366427"/>
    <lineage>
        <taxon>Eukaryota</taxon>
        <taxon>Metazoa</taxon>
        <taxon>Spiralia</taxon>
        <taxon>Gnathifera</taxon>
        <taxon>Chaetognatha</taxon>
        <taxon>Sagittoidea</taxon>
        <taxon>Aphragmophora</taxon>
        <taxon>Ctenodontina</taxon>
        <taxon>Sagittidae</taxon>
        <taxon>Decipisagitta</taxon>
    </lineage>
</organism>
<feature type="transmembrane region" description="Helical" evidence="9">
    <location>
        <begin position="154"/>
        <end position="176"/>
    </location>
</feature>
<evidence type="ECO:0000256" key="8">
    <source>
        <dbReference type="RuleBase" id="RU000473"/>
    </source>
</evidence>
<keyword evidence="8 10" id="KW-0496">Mitochondrion</keyword>
<evidence type="ECO:0000256" key="3">
    <source>
        <dbReference type="ARBA" id="ARBA00021009"/>
    </source>
</evidence>
<geneLocation type="mitochondrion" evidence="10"/>
<keyword evidence="7" id="KW-0520">NAD</keyword>
<evidence type="ECO:0000256" key="2">
    <source>
        <dbReference type="ARBA" id="ARBA00010535"/>
    </source>
</evidence>
<dbReference type="EC" id="7.1.1.2" evidence="8"/>
<dbReference type="InterPro" id="IPR001694">
    <property type="entry name" value="NADH_UbQ_OxRdtase_su1/FPO"/>
</dbReference>
<dbReference type="GeneID" id="8774252"/>
<dbReference type="GO" id="GO:0008137">
    <property type="term" value="F:NADH dehydrogenase (ubiquinone) activity"/>
    <property type="evidence" value="ECO:0007669"/>
    <property type="project" value="UniProtKB-EC"/>
</dbReference>
<feature type="transmembrane region" description="Helical" evidence="9">
    <location>
        <begin position="60"/>
        <end position="78"/>
    </location>
</feature>
<comment type="similarity">
    <text evidence="2 7">Belongs to the complex I subunit 1 family.</text>
</comment>
<evidence type="ECO:0000256" key="4">
    <source>
        <dbReference type="ARBA" id="ARBA00022692"/>
    </source>
</evidence>